<keyword evidence="4" id="KW-1185">Reference proteome</keyword>
<dbReference type="OrthoDB" id="9783842at2"/>
<comment type="function">
    <text evidence="2">Required for morphogenesis under gluconeogenic growth conditions.</text>
</comment>
<dbReference type="InterPro" id="IPR010119">
    <property type="entry name" value="Gluconeogen_factor"/>
</dbReference>
<keyword evidence="1 2" id="KW-0963">Cytoplasm</keyword>
<dbReference type="NCBIfam" id="TIGR01826">
    <property type="entry name" value="CofD_related"/>
    <property type="match status" value="1"/>
</dbReference>
<evidence type="ECO:0000313" key="4">
    <source>
        <dbReference type="Proteomes" id="UP000650511"/>
    </source>
</evidence>
<dbReference type="RefSeq" id="WP_130649660.1">
    <property type="nucleotide sequence ID" value="NZ_BMHA01000003.1"/>
</dbReference>
<name>A0A8J3A8L0_9ACTN</name>
<sequence length="305" mass="30873">MSGGASSSSAVAVGGGHGLARTLAALPRVVGRVTAVVTVADDGGSSGRLRRDLGVLPPGDLRMAVTALARERRLAELLQYRFPRGELGGHSLGNLVLVALQDLVGGDLQAALDELCRVLDVPGRVLPCTTTPVTLHGRAGGSQVRGQASVSSTPGLERVWLEPADAAPAPAVLSAVAAADLVVLGPGSLYTSLLPNLLVPGLARALTEAAAPVVLVANLREQPGETQGMSLRDHLDALAAHVPGLRIDVCVAHDGEAPEGSGEPLRGVGLDDSVGRVVGADLLDGRDGHDPAALAQVFAALLSGR</sequence>
<dbReference type="InterPro" id="IPR002882">
    <property type="entry name" value="CofD"/>
</dbReference>
<comment type="caution">
    <text evidence="3">The sequence shown here is derived from an EMBL/GenBank/DDBJ whole genome shotgun (WGS) entry which is preliminary data.</text>
</comment>
<dbReference type="SUPFAM" id="SSF142338">
    <property type="entry name" value="CofD-like"/>
    <property type="match status" value="1"/>
</dbReference>
<comment type="similarity">
    <text evidence="2">Belongs to the gluconeogenesis factor family.</text>
</comment>
<dbReference type="Gene3D" id="3.40.50.10680">
    <property type="entry name" value="CofD-like domains"/>
    <property type="match status" value="1"/>
</dbReference>
<dbReference type="PANTHER" id="PTHR30135">
    <property type="entry name" value="UNCHARACTERIZED PROTEIN YVCK-RELATED"/>
    <property type="match status" value="1"/>
</dbReference>
<reference evidence="3" key="2">
    <citation type="submission" date="2020-09" db="EMBL/GenBank/DDBJ databases">
        <authorList>
            <person name="Sun Q."/>
            <person name="Zhou Y."/>
        </authorList>
    </citation>
    <scope>NUCLEOTIDE SEQUENCE</scope>
    <source>
        <strain evidence="3">CGMCC 1.14988</strain>
    </source>
</reference>
<comment type="subcellular location">
    <subcellularLocation>
        <location evidence="2">Cytoplasm</location>
    </subcellularLocation>
</comment>
<evidence type="ECO:0000256" key="2">
    <source>
        <dbReference type="HAMAP-Rule" id="MF_00973"/>
    </source>
</evidence>
<dbReference type="Pfam" id="PF01933">
    <property type="entry name" value="CofD"/>
    <property type="match status" value="1"/>
</dbReference>
<dbReference type="AlphaFoldDB" id="A0A8J3A8L0"/>
<dbReference type="InterPro" id="IPR038136">
    <property type="entry name" value="CofD-like_dom_sf"/>
</dbReference>
<dbReference type="Proteomes" id="UP000650511">
    <property type="component" value="Unassembled WGS sequence"/>
</dbReference>
<dbReference type="CDD" id="cd07187">
    <property type="entry name" value="YvcK_like"/>
    <property type="match status" value="1"/>
</dbReference>
<dbReference type="EMBL" id="BMHA01000003">
    <property type="protein sequence ID" value="GGI04501.1"/>
    <property type="molecule type" value="Genomic_DNA"/>
</dbReference>
<evidence type="ECO:0000256" key="1">
    <source>
        <dbReference type="ARBA" id="ARBA00022490"/>
    </source>
</evidence>
<evidence type="ECO:0000313" key="3">
    <source>
        <dbReference type="EMBL" id="GGI04501.1"/>
    </source>
</evidence>
<reference evidence="3" key="1">
    <citation type="journal article" date="2014" name="Int. J. Syst. Evol. Microbiol.">
        <title>Complete genome sequence of Corynebacterium casei LMG S-19264T (=DSM 44701T), isolated from a smear-ripened cheese.</title>
        <authorList>
            <consortium name="US DOE Joint Genome Institute (JGI-PGF)"/>
            <person name="Walter F."/>
            <person name="Albersmeier A."/>
            <person name="Kalinowski J."/>
            <person name="Ruckert C."/>
        </authorList>
    </citation>
    <scope>NUCLEOTIDE SEQUENCE</scope>
    <source>
        <strain evidence="3">CGMCC 1.14988</strain>
    </source>
</reference>
<dbReference type="GO" id="GO:0005737">
    <property type="term" value="C:cytoplasm"/>
    <property type="evidence" value="ECO:0007669"/>
    <property type="project" value="UniProtKB-SubCell"/>
</dbReference>
<protein>
    <recommendedName>
        <fullName evidence="2">Putative gluconeogenesis factor</fullName>
    </recommendedName>
</protein>
<dbReference type="GO" id="GO:0008360">
    <property type="term" value="P:regulation of cell shape"/>
    <property type="evidence" value="ECO:0007669"/>
    <property type="project" value="UniProtKB-UniRule"/>
</dbReference>
<gene>
    <name evidence="3" type="ORF">GCM10011354_09410</name>
</gene>
<dbReference type="HAMAP" id="MF_00973">
    <property type="entry name" value="Gluconeogen_factor"/>
    <property type="match status" value="1"/>
</dbReference>
<accession>A0A8J3A8L0</accession>
<organism evidence="3 4">
    <name type="scientific">Egicoccus halophilus</name>
    <dbReference type="NCBI Taxonomy" id="1670830"/>
    <lineage>
        <taxon>Bacteria</taxon>
        <taxon>Bacillati</taxon>
        <taxon>Actinomycetota</taxon>
        <taxon>Nitriliruptoria</taxon>
        <taxon>Egicoccales</taxon>
        <taxon>Egicoccaceae</taxon>
        <taxon>Egicoccus</taxon>
    </lineage>
</organism>
<proteinExistence type="inferred from homology"/>
<dbReference type="GO" id="GO:0043743">
    <property type="term" value="F:LPPG:FO 2-phospho-L-lactate transferase activity"/>
    <property type="evidence" value="ECO:0007669"/>
    <property type="project" value="InterPro"/>
</dbReference>
<dbReference type="PANTHER" id="PTHR30135:SF3">
    <property type="entry name" value="GLUCONEOGENESIS FACTOR-RELATED"/>
    <property type="match status" value="1"/>
</dbReference>